<dbReference type="EMBL" id="JMKJ01000166">
    <property type="protein sequence ID" value="KGG51906.1"/>
    <property type="molecule type" value="Genomic_DNA"/>
</dbReference>
<organism evidence="2 3">
    <name type="scientific">Mitosporidium daphniae</name>
    <dbReference type="NCBI Taxonomy" id="1485682"/>
    <lineage>
        <taxon>Eukaryota</taxon>
        <taxon>Fungi</taxon>
        <taxon>Fungi incertae sedis</taxon>
        <taxon>Microsporidia</taxon>
        <taxon>Mitosporidium</taxon>
    </lineage>
</organism>
<dbReference type="OrthoDB" id="416752at2759"/>
<dbReference type="GO" id="GO:0005829">
    <property type="term" value="C:cytosol"/>
    <property type="evidence" value="ECO:0007669"/>
    <property type="project" value="TreeGrafter"/>
</dbReference>
<dbReference type="PANTHER" id="PTHR43691:SF14">
    <property type="entry name" value="URIDINE PHOSPHORYLASE"/>
    <property type="match status" value="1"/>
</dbReference>
<dbReference type="GO" id="GO:0004850">
    <property type="term" value="F:uridine phosphorylase activity"/>
    <property type="evidence" value="ECO:0007669"/>
    <property type="project" value="TreeGrafter"/>
</dbReference>
<dbReference type="GeneID" id="25259220"/>
<reference evidence="2 3" key="1">
    <citation type="submission" date="2014-04" db="EMBL/GenBank/DDBJ databases">
        <title>A new species of microsporidia sheds light on the evolution of extreme parasitism.</title>
        <authorList>
            <person name="Haag K.L."/>
            <person name="James T.Y."/>
            <person name="Larsson R."/>
            <person name="Schaer T.M."/>
            <person name="Refardt D."/>
            <person name="Pombert J.-F."/>
            <person name="Ebert D."/>
        </authorList>
    </citation>
    <scope>NUCLEOTIDE SEQUENCE [LARGE SCALE GENOMIC DNA]</scope>
    <source>
        <strain evidence="2 3">UGP3</strain>
        <tissue evidence="2">Spores</tissue>
    </source>
</reference>
<proteinExistence type="predicted"/>
<dbReference type="Gene3D" id="3.40.50.1580">
    <property type="entry name" value="Nucleoside phosphorylase domain"/>
    <property type="match status" value="1"/>
</dbReference>
<name>A0A098VW22_9MICR</name>
<dbReference type="Proteomes" id="UP000029725">
    <property type="component" value="Unassembled WGS sequence"/>
</dbReference>
<gene>
    <name evidence="2" type="ORF">DI09_24p270</name>
</gene>
<protein>
    <submittedName>
        <fullName evidence="2">Uridine phosphorylase</fullName>
    </submittedName>
</protein>
<dbReference type="SUPFAM" id="SSF53167">
    <property type="entry name" value="Purine and uridine phosphorylases"/>
    <property type="match status" value="1"/>
</dbReference>
<evidence type="ECO:0000313" key="3">
    <source>
        <dbReference type="Proteomes" id="UP000029725"/>
    </source>
</evidence>
<evidence type="ECO:0000259" key="1">
    <source>
        <dbReference type="Pfam" id="PF01048"/>
    </source>
</evidence>
<keyword evidence="3" id="KW-1185">Reference proteome</keyword>
<comment type="caution">
    <text evidence="2">The sequence shown here is derived from an EMBL/GenBank/DDBJ whole genome shotgun (WGS) entry which is preliminary data.</text>
</comment>
<dbReference type="CDD" id="cd17769">
    <property type="entry name" value="NP_TgUP-like"/>
    <property type="match status" value="1"/>
</dbReference>
<feature type="domain" description="Nucleoside phosphorylase" evidence="1">
    <location>
        <begin position="25"/>
        <end position="256"/>
    </location>
</feature>
<dbReference type="PANTHER" id="PTHR43691">
    <property type="entry name" value="URIDINE PHOSPHORYLASE"/>
    <property type="match status" value="1"/>
</dbReference>
<dbReference type="VEuPathDB" id="MicrosporidiaDB:DI09_24p270"/>
<dbReference type="Pfam" id="PF01048">
    <property type="entry name" value="PNP_UDP_1"/>
    <property type="match status" value="1"/>
</dbReference>
<sequence length="288" mass="31535">MAMLPLNADGRLYHLGLKRGELAPRILTVGDYGRAERIAKESLKNIVFQHTSDRGFSTWTGYFDGELVSIVSIGMGLPMMDFMLREARTIVDGPMAVIRFGTCGSLNAEDEIGSICVSTASCLVSRNPNYFIAKRSSASSKTTTPYAVSELEQSDTSLTSLLLSSLSEEKEVVAVSGINATADSFYSSQGRRVGDPASNTLYFVDENEELIDSLTRSTHPVRTLEMETFQLLHLANCASTTKIHATAMVMIVANRPKNLFAFSDERKELLERIAGRCALQALSKQSLL</sequence>
<dbReference type="InterPro" id="IPR035994">
    <property type="entry name" value="Nucleoside_phosphorylase_sf"/>
</dbReference>
<dbReference type="GO" id="GO:0006218">
    <property type="term" value="P:uridine catabolic process"/>
    <property type="evidence" value="ECO:0007669"/>
    <property type="project" value="TreeGrafter"/>
</dbReference>
<dbReference type="AlphaFoldDB" id="A0A098VW22"/>
<dbReference type="RefSeq" id="XP_013238333.1">
    <property type="nucleotide sequence ID" value="XM_013382879.1"/>
</dbReference>
<dbReference type="HOGENOM" id="CLU_040695_0_0_1"/>
<evidence type="ECO:0000313" key="2">
    <source>
        <dbReference type="EMBL" id="KGG51906.1"/>
    </source>
</evidence>
<accession>A0A098VW22</accession>
<dbReference type="InterPro" id="IPR000845">
    <property type="entry name" value="Nucleoside_phosphorylase_d"/>
</dbReference>